<dbReference type="InterPro" id="IPR003661">
    <property type="entry name" value="HisK_dim/P_dom"/>
</dbReference>
<keyword evidence="8 11" id="KW-1133">Transmembrane helix</keyword>
<dbReference type="RefSeq" id="WP_090242999.1">
    <property type="nucleotide sequence ID" value="NZ_FNOU01000002.1"/>
</dbReference>
<dbReference type="STRING" id="1528.SAMN04488579_102207"/>
<dbReference type="SMART" id="SM00304">
    <property type="entry name" value="HAMP"/>
    <property type="match status" value="1"/>
</dbReference>
<feature type="transmembrane region" description="Helical" evidence="11">
    <location>
        <begin position="20"/>
        <end position="40"/>
    </location>
</feature>
<dbReference type="Pfam" id="PF00672">
    <property type="entry name" value="HAMP"/>
    <property type="match status" value="1"/>
</dbReference>
<feature type="domain" description="Histidine kinase" evidence="12">
    <location>
        <begin position="276"/>
        <end position="490"/>
    </location>
</feature>
<accession>A0A1H3BUC7</accession>
<keyword evidence="7 14" id="KW-0418">Kinase</keyword>
<dbReference type="SUPFAM" id="SSF158472">
    <property type="entry name" value="HAMP domain-like"/>
    <property type="match status" value="1"/>
</dbReference>
<dbReference type="CDD" id="cd06225">
    <property type="entry name" value="HAMP"/>
    <property type="match status" value="1"/>
</dbReference>
<evidence type="ECO:0000259" key="12">
    <source>
        <dbReference type="PROSITE" id="PS50109"/>
    </source>
</evidence>
<dbReference type="Gene3D" id="1.10.287.130">
    <property type="match status" value="1"/>
</dbReference>
<dbReference type="PANTHER" id="PTHR45436">
    <property type="entry name" value="SENSOR HISTIDINE KINASE YKOH"/>
    <property type="match status" value="1"/>
</dbReference>
<dbReference type="InterPro" id="IPR036097">
    <property type="entry name" value="HisK_dim/P_sf"/>
</dbReference>
<proteinExistence type="predicted"/>
<dbReference type="OrthoDB" id="9813151at2"/>
<dbReference type="Proteomes" id="UP000199652">
    <property type="component" value="Unassembled WGS sequence"/>
</dbReference>
<evidence type="ECO:0000256" key="10">
    <source>
        <dbReference type="ARBA" id="ARBA00023136"/>
    </source>
</evidence>
<dbReference type="EMBL" id="FNOU01000002">
    <property type="protein sequence ID" value="SDX45371.1"/>
    <property type="molecule type" value="Genomic_DNA"/>
</dbReference>
<dbReference type="Gene3D" id="6.10.340.10">
    <property type="match status" value="1"/>
</dbReference>
<evidence type="ECO:0000313" key="14">
    <source>
        <dbReference type="EMBL" id="SDX45371.1"/>
    </source>
</evidence>
<evidence type="ECO:0000256" key="11">
    <source>
        <dbReference type="SAM" id="Phobius"/>
    </source>
</evidence>
<comment type="catalytic activity">
    <reaction evidence="1">
        <text>ATP + protein L-histidine = ADP + protein N-phospho-L-histidine.</text>
        <dbReference type="EC" id="2.7.13.3"/>
    </reaction>
</comment>
<sequence>MSLNKKKEKQPMKLYTRIALTFTIAFTVLLVISYLLVFYFSQQIIFNENRANLIKFSNYIINVIDENKQELMGLSEEKRLDFVAQKVYPYMKDNGLMAYQLMDSNGQLYASTDAFDSVFSEDNIRRFNIDLFKLKVTNAVDLPEDVKVDSFSLDGSEYYYLGSSYTVSDDYTIYIQVVKNLDDSMMFMTILYVIQVILMCVSVGGIILLGIYGTKRSLKPLIDIADTAKKITENNLNIRIKETGNRDELDQMIISLNQMISQLESAFEMQKRFVSDASHELRVPLTVIQGYTDILKTWGQDDPEVTAEAIHSISSEVTGMKVLVEDLLTLSRLENRYYCEGFECLDMSSLLMKQIEEWQMIDADHEIRLGDIAPCKLRCNKGLMIQAIRGVIDNSVKYTPVGGIITLSCTTTPEECIIKISDTGIGIPPEAIPNLRKRFFRVDSDRSRMTGGSGLGLSIIDNILALHHGTLRIESTLGQGTTVSLCLPFP</sequence>
<dbReference type="Pfam" id="PF02518">
    <property type="entry name" value="HATPase_c"/>
    <property type="match status" value="1"/>
</dbReference>
<dbReference type="InterPro" id="IPR003660">
    <property type="entry name" value="HAMP_dom"/>
</dbReference>
<evidence type="ECO:0000256" key="1">
    <source>
        <dbReference type="ARBA" id="ARBA00000085"/>
    </source>
</evidence>
<dbReference type="PRINTS" id="PR00344">
    <property type="entry name" value="BCTRLSENSOR"/>
</dbReference>
<feature type="domain" description="HAMP" evidence="13">
    <location>
        <begin position="215"/>
        <end position="268"/>
    </location>
</feature>
<keyword evidence="15" id="KW-1185">Reference proteome</keyword>
<dbReference type="SMART" id="SM00388">
    <property type="entry name" value="HisKA"/>
    <property type="match status" value="1"/>
</dbReference>
<evidence type="ECO:0000256" key="9">
    <source>
        <dbReference type="ARBA" id="ARBA00023012"/>
    </source>
</evidence>
<dbReference type="Gene3D" id="3.30.565.10">
    <property type="entry name" value="Histidine kinase-like ATPase, C-terminal domain"/>
    <property type="match status" value="1"/>
</dbReference>
<evidence type="ECO:0000256" key="5">
    <source>
        <dbReference type="ARBA" id="ARBA00022679"/>
    </source>
</evidence>
<gene>
    <name evidence="14" type="ORF">SAMN04488579_102207</name>
</gene>
<dbReference type="InterPro" id="IPR003594">
    <property type="entry name" value="HATPase_dom"/>
</dbReference>
<dbReference type="EC" id="2.7.13.3" evidence="3"/>
<feature type="transmembrane region" description="Helical" evidence="11">
    <location>
        <begin position="185"/>
        <end position="212"/>
    </location>
</feature>
<evidence type="ECO:0000259" key="13">
    <source>
        <dbReference type="PROSITE" id="PS50885"/>
    </source>
</evidence>
<keyword evidence="5" id="KW-0808">Transferase</keyword>
<dbReference type="SMART" id="SM00387">
    <property type="entry name" value="HATPase_c"/>
    <property type="match status" value="1"/>
</dbReference>
<evidence type="ECO:0000256" key="8">
    <source>
        <dbReference type="ARBA" id="ARBA00022989"/>
    </source>
</evidence>
<evidence type="ECO:0000256" key="2">
    <source>
        <dbReference type="ARBA" id="ARBA00004370"/>
    </source>
</evidence>
<comment type="subcellular location">
    <subcellularLocation>
        <location evidence="2">Membrane</location>
    </subcellularLocation>
</comment>
<dbReference type="GO" id="GO:0005886">
    <property type="term" value="C:plasma membrane"/>
    <property type="evidence" value="ECO:0007669"/>
    <property type="project" value="TreeGrafter"/>
</dbReference>
<dbReference type="InterPro" id="IPR036890">
    <property type="entry name" value="HATPase_C_sf"/>
</dbReference>
<protein>
    <recommendedName>
        <fullName evidence="3">histidine kinase</fullName>
        <ecNumber evidence="3">2.7.13.3</ecNumber>
    </recommendedName>
</protein>
<dbReference type="InterPro" id="IPR050428">
    <property type="entry name" value="TCS_sensor_his_kinase"/>
</dbReference>
<keyword evidence="6 11" id="KW-0812">Transmembrane</keyword>
<evidence type="ECO:0000256" key="4">
    <source>
        <dbReference type="ARBA" id="ARBA00022553"/>
    </source>
</evidence>
<dbReference type="FunFam" id="1.10.287.130:FF:000001">
    <property type="entry name" value="Two-component sensor histidine kinase"/>
    <property type="match status" value="1"/>
</dbReference>
<keyword evidence="4" id="KW-0597">Phosphoprotein</keyword>
<evidence type="ECO:0000256" key="3">
    <source>
        <dbReference type="ARBA" id="ARBA00012438"/>
    </source>
</evidence>
<dbReference type="AlphaFoldDB" id="A0A1H3BUC7"/>
<dbReference type="PROSITE" id="PS50109">
    <property type="entry name" value="HIS_KIN"/>
    <property type="match status" value="1"/>
</dbReference>
<reference evidence="15" key="1">
    <citation type="submission" date="2016-10" db="EMBL/GenBank/DDBJ databases">
        <authorList>
            <person name="Varghese N."/>
            <person name="Submissions S."/>
        </authorList>
    </citation>
    <scope>NUCLEOTIDE SEQUENCE [LARGE SCALE GENOMIC DNA]</scope>
    <source>
        <strain evidence="15">VPI 5359</strain>
    </source>
</reference>
<evidence type="ECO:0000313" key="15">
    <source>
        <dbReference type="Proteomes" id="UP000199652"/>
    </source>
</evidence>
<dbReference type="PROSITE" id="PS50885">
    <property type="entry name" value="HAMP"/>
    <property type="match status" value="1"/>
</dbReference>
<dbReference type="SUPFAM" id="SSF47384">
    <property type="entry name" value="Homodimeric domain of signal transducing histidine kinase"/>
    <property type="match status" value="1"/>
</dbReference>
<keyword evidence="9" id="KW-0902">Two-component regulatory system</keyword>
<dbReference type="SUPFAM" id="SSF55874">
    <property type="entry name" value="ATPase domain of HSP90 chaperone/DNA topoisomerase II/histidine kinase"/>
    <property type="match status" value="1"/>
</dbReference>
<dbReference type="InterPro" id="IPR004358">
    <property type="entry name" value="Sig_transdc_His_kin-like_C"/>
</dbReference>
<evidence type="ECO:0000256" key="6">
    <source>
        <dbReference type="ARBA" id="ARBA00022692"/>
    </source>
</evidence>
<dbReference type="InterPro" id="IPR005467">
    <property type="entry name" value="His_kinase_dom"/>
</dbReference>
<evidence type="ECO:0000256" key="7">
    <source>
        <dbReference type="ARBA" id="ARBA00022777"/>
    </source>
</evidence>
<dbReference type="CDD" id="cd00082">
    <property type="entry name" value="HisKA"/>
    <property type="match status" value="1"/>
</dbReference>
<dbReference type="Pfam" id="PF00512">
    <property type="entry name" value="HisKA"/>
    <property type="match status" value="1"/>
</dbReference>
<dbReference type="GO" id="GO:0000155">
    <property type="term" value="F:phosphorelay sensor kinase activity"/>
    <property type="evidence" value="ECO:0007669"/>
    <property type="project" value="InterPro"/>
</dbReference>
<organism evidence="14 15">
    <name type="scientific">Eubacterium barkeri</name>
    <name type="common">Clostridium barkeri</name>
    <dbReference type="NCBI Taxonomy" id="1528"/>
    <lineage>
        <taxon>Bacteria</taxon>
        <taxon>Bacillati</taxon>
        <taxon>Bacillota</taxon>
        <taxon>Clostridia</taxon>
        <taxon>Eubacteriales</taxon>
        <taxon>Eubacteriaceae</taxon>
        <taxon>Eubacterium</taxon>
    </lineage>
</organism>
<keyword evidence="10 11" id="KW-0472">Membrane</keyword>
<name>A0A1H3BUC7_EUBBA</name>
<dbReference type="PANTHER" id="PTHR45436:SF5">
    <property type="entry name" value="SENSOR HISTIDINE KINASE TRCS"/>
    <property type="match status" value="1"/>
</dbReference>